<dbReference type="PANTHER" id="PTHR12526">
    <property type="entry name" value="GLYCOSYLTRANSFERASE"/>
    <property type="match status" value="1"/>
</dbReference>
<comment type="caution">
    <text evidence="5">The sequence shown here is derived from an EMBL/GenBank/DDBJ whole genome shotgun (WGS) entry which is preliminary data.</text>
</comment>
<sequence length="379" mass="41581">MNRVEGANNKEKASTSVGEESSECDRSGTAETESILIVADHPNASKIERHYGPLAAVAGETTMVCLTPDESVESITYRTVPTFGWRPLGIVLLFFAALVEGVRNEYDTIVSISLIPYGCYALALRPLVGARTHLGIIGADLDVHARGPYAPLTRVALRRFDSLSVPGSVHSRRLREMGIDDDRIDILSNAIDTDRYAPPDEPVEPRYDFLWVGRFSEEKDPLLFVDALAMLSEAGLEFSAAMVGSGGKHRDVVRAIDHYGLEDAVELPGWVDDPREHYTAAHIFVLTSSRDALPLTLLEAMATGTPAIVPRVGSVPDVARHRETALVVDQRTPAAYADALATLCTEDDLHERLSTAAPTVREEYSYAAARDDWRRILER</sequence>
<dbReference type="CDD" id="cd03801">
    <property type="entry name" value="GT4_PimA-like"/>
    <property type="match status" value="1"/>
</dbReference>
<dbReference type="Gene3D" id="3.40.50.2000">
    <property type="entry name" value="Glycogen Phosphorylase B"/>
    <property type="match status" value="2"/>
</dbReference>
<dbReference type="InterPro" id="IPR001296">
    <property type="entry name" value="Glyco_trans_1"/>
</dbReference>
<dbReference type="PANTHER" id="PTHR12526:SF510">
    <property type="entry name" value="D-INOSITOL 3-PHOSPHATE GLYCOSYLTRANSFERASE"/>
    <property type="match status" value="1"/>
</dbReference>
<feature type="domain" description="Glycosyl transferase family 1" evidence="4">
    <location>
        <begin position="204"/>
        <end position="358"/>
    </location>
</feature>
<keyword evidence="1" id="KW-0328">Glycosyltransferase</keyword>
<evidence type="ECO:0000256" key="3">
    <source>
        <dbReference type="SAM" id="MobiDB-lite"/>
    </source>
</evidence>
<organism evidence="5 6">
    <name type="scientific">Natrarchaeobius halalkaliphilus</name>
    <dbReference type="NCBI Taxonomy" id="1679091"/>
    <lineage>
        <taxon>Archaea</taxon>
        <taxon>Methanobacteriati</taxon>
        <taxon>Methanobacteriota</taxon>
        <taxon>Stenosarchaea group</taxon>
        <taxon>Halobacteria</taxon>
        <taxon>Halobacteriales</taxon>
        <taxon>Natrialbaceae</taxon>
        <taxon>Natrarchaeobius</taxon>
    </lineage>
</organism>
<dbReference type="SUPFAM" id="SSF53756">
    <property type="entry name" value="UDP-Glycosyltransferase/glycogen phosphorylase"/>
    <property type="match status" value="1"/>
</dbReference>
<dbReference type="RefSeq" id="WP_124178279.1">
    <property type="nucleotide sequence ID" value="NZ_REFY01000003.1"/>
</dbReference>
<dbReference type="Proteomes" id="UP000273828">
    <property type="component" value="Unassembled WGS sequence"/>
</dbReference>
<dbReference type="GO" id="GO:0016757">
    <property type="term" value="F:glycosyltransferase activity"/>
    <property type="evidence" value="ECO:0007669"/>
    <property type="project" value="UniProtKB-KW"/>
</dbReference>
<gene>
    <name evidence="5" type="ORF">EA462_09320</name>
</gene>
<evidence type="ECO:0000256" key="2">
    <source>
        <dbReference type="ARBA" id="ARBA00022679"/>
    </source>
</evidence>
<protein>
    <submittedName>
        <fullName evidence="5">Glycosyltransferase family 1 protein</fullName>
    </submittedName>
</protein>
<name>A0A3N6LME2_9EURY</name>
<dbReference type="AlphaFoldDB" id="A0A3N6LME2"/>
<keyword evidence="6" id="KW-1185">Reference proteome</keyword>
<feature type="region of interest" description="Disordered" evidence="3">
    <location>
        <begin position="1"/>
        <end position="29"/>
    </location>
</feature>
<evidence type="ECO:0000256" key="1">
    <source>
        <dbReference type="ARBA" id="ARBA00022676"/>
    </source>
</evidence>
<evidence type="ECO:0000259" key="4">
    <source>
        <dbReference type="Pfam" id="PF00534"/>
    </source>
</evidence>
<dbReference type="EMBL" id="REFY01000003">
    <property type="protein sequence ID" value="RQG90178.1"/>
    <property type="molecule type" value="Genomic_DNA"/>
</dbReference>
<evidence type="ECO:0000313" key="6">
    <source>
        <dbReference type="Proteomes" id="UP000273828"/>
    </source>
</evidence>
<dbReference type="Pfam" id="PF00534">
    <property type="entry name" value="Glycos_transf_1"/>
    <property type="match status" value="1"/>
</dbReference>
<evidence type="ECO:0000313" key="5">
    <source>
        <dbReference type="EMBL" id="RQG90178.1"/>
    </source>
</evidence>
<dbReference type="OrthoDB" id="131038at2157"/>
<keyword evidence="2 5" id="KW-0808">Transferase</keyword>
<accession>A0A3N6LME2</accession>
<proteinExistence type="predicted"/>
<reference evidence="5 6" key="1">
    <citation type="submission" date="2018-10" db="EMBL/GenBank/DDBJ databases">
        <title>Natrarchaeobius chitinivorans gen. nov., sp. nov., and Natrarchaeobius haloalkaliphilus sp. nov., alkaliphilic, chitin-utilizing haloarchaea from hypersaline alkaline lakes.</title>
        <authorList>
            <person name="Sorokin D.Y."/>
            <person name="Elcheninov A.G."/>
            <person name="Kostrikina N.A."/>
            <person name="Bale N.J."/>
            <person name="Sinninghe Damste J.S."/>
            <person name="Khijniak T.V."/>
            <person name="Kublanov I.V."/>
            <person name="Toshchakov S.V."/>
        </authorList>
    </citation>
    <scope>NUCLEOTIDE SEQUENCE [LARGE SCALE GENOMIC DNA]</scope>
    <source>
        <strain evidence="5 6">AArcht-Sl</strain>
    </source>
</reference>